<dbReference type="Proteomes" id="UP000190965">
    <property type="component" value="Unassembled WGS sequence"/>
</dbReference>
<dbReference type="AlphaFoldDB" id="A0A1T2YTA7"/>
<reference evidence="2 3" key="1">
    <citation type="submission" date="2016-12" db="EMBL/GenBank/DDBJ databases">
        <title>Draft genome sequences of seven strains of Pseudomonas fluorescens that produce 4-formylaminooxyvinylglycine.</title>
        <authorList>
            <person name="Okrent R.A."/>
            <person name="Manning V.A."/>
            <person name="Trippe K.M."/>
        </authorList>
    </citation>
    <scope>NUCLEOTIDE SEQUENCE [LARGE SCALE GENOMIC DNA]</scope>
    <source>
        <strain evidence="2 3">P5A</strain>
    </source>
</reference>
<sequence length="207" mass="23397">MYEIFRNVFSSDYRVDNESLSVSAVNTDTRGLAELMLEFGGCSFENALYRVMKPSLTNEWNRTVEDAFPNFFGRVQCFGFDWLGRIFALDSGRLEGGQPGVIMFEPGTGQALEIPCDIVSFHNHELVEYREEALALTFHNQWLARGGAPKYEDCIGYRKPLFLGGQDTVDNLEFSNLDVYWTITGQMIRKSRGLPPGTPLGEVVSRK</sequence>
<gene>
    <name evidence="2" type="ORF">BFW87_12340</name>
</gene>
<protein>
    <submittedName>
        <fullName evidence="2">DUF1851 domain-containing protein</fullName>
    </submittedName>
</protein>
<dbReference type="EMBL" id="MSDF01000016">
    <property type="protein sequence ID" value="OPA94843.1"/>
    <property type="molecule type" value="Genomic_DNA"/>
</dbReference>
<comment type="caution">
    <text evidence="2">The sequence shown here is derived from an EMBL/GenBank/DDBJ whole genome shotgun (WGS) entry which is preliminary data.</text>
</comment>
<dbReference type="InterPro" id="IPR015002">
    <property type="entry name" value="T6SS_Tdi1_C"/>
</dbReference>
<name>A0A1T2YTA7_PSEFL</name>
<evidence type="ECO:0000313" key="3">
    <source>
        <dbReference type="Proteomes" id="UP000190965"/>
    </source>
</evidence>
<accession>A0A1T2YTA7</accession>
<dbReference type="Pfam" id="PF08906">
    <property type="entry name" value="T6SS_Tdi1_C"/>
    <property type="match status" value="1"/>
</dbReference>
<dbReference type="RefSeq" id="WP_078740092.1">
    <property type="nucleotide sequence ID" value="NZ_MSDF01000016.1"/>
</dbReference>
<evidence type="ECO:0000313" key="2">
    <source>
        <dbReference type="EMBL" id="OPA94843.1"/>
    </source>
</evidence>
<evidence type="ECO:0000259" key="1">
    <source>
        <dbReference type="Pfam" id="PF08906"/>
    </source>
</evidence>
<organism evidence="2 3">
    <name type="scientific">Pseudomonas fluorescens</name>
    <dbReference type="NCBI Taxonomy" id="294"/>
    <lineage>
        <taxon>Bacteria</taxon>
        <taxon>Pseudomonadati</taxon>
        <taxon>Pseudomonadota</taxon>
        <taxon>Gammaproteobacteria</taxon>
        <taxon>Pseudomonadales</taxon>
        <taxon>Pseudomonadaceae</taxon>
        <taxon>Pseudomonas</taxon>
    </lineage>
</organism>
<proteinExistence type="predicted"/>
<feature type="domain" description="T6SS immunity protein Tdi1 C-terminal" evidence="1">
    <location>
        <begin position="128"/>
        <end position="187"/>
    </location>
</feature>
<dbReference type="OrthoDB" id="2988179at2"/>